<name>A0A450T4G6_9GAMM</name>
<dbReference type="EMBL" id="CAADEY010000087">
    <property type="protein sequence ID" value="VFJ61231.1"/>
    <property type="molecule type" value="Genomic_DNA"/>
</dbReference>
<sequence length="636" mass="73008">MTMNFPDFPRYRKLIKDLPLGKRLPDAVYLHRSALACADDEIQSLVRNAATIFHIPATSWNILKFATRSFKITFLDYPRFDAYAYPELHQSHTVDLQRLCVRKASYAESENPPILHRKETFVSDDYPLYQLFVEITNEGENLGLYEKPRSIGFKRNWERLIHSKGCVLDESGRLHTKAPSAVRDNTAAQAAMQIERHKTAIDRNKLSSPMQTLARHGYLDGNWTVLDYGCGKGDDVRELEAHGVDVTGWDPVHRPEGKVVKRDIVNLGFVLNVIEDRDERRETLKKAFLYAKRFLIASVMVAGEATIRQFTPHKDGVITARNTFQRYYTQSEFKEYLEETLGEVAIAAGQGIFLIFKDRIQEQNFLFERQRIRRDWRQITARKARTETRQITRDLIDKNKALFSDFWETTLDLGRIPTTIEFAFSEGIKALAGSHKKAFEALKDYFGEESFQKARAARRDDLLVYFALGQFARRKAYSKMPDDMKRDIKTFFGTYSDAIASSTQLLFSVGNPTIIEAKAMEAYEEKPIGEFNPGHSWIIPKGILNDLPPELRVYVGCACQLYGDLDGMHLIKIHFASGKVSLMRYDDFGKDIPLLVQRVKIRLRDLDMDFFDYGGDYSPSPLENPGIYRMSESDGG</sequence>
<dbReference type="NCBIfam" id="TIGR04096">
    <property type="entry name" value="dnd_rel_methyl"/>
    <property type="match status" value="1"/>
</dbReference>
<proteinExistence type="predicted"/>
<reference evidence="1" key="1">
    <citation type="submission" date="2019-02" db="EMBL/GenBank/DDBJ databases">
        <authorList>
            <person name="Gruber-Vodicka R. H."/>
            <person name="Seah K. B. B."/>
        </authorList>
    </citation>
    <scope>NUCLEOTIDE SEQUENCE</scope>
    <source>
        <strain evidence="1">BECK_DK161</strain>
    </source>
</reference>
<organism evidence="1">
    <name type="scientific">Candidatus Kentrum sp. DK</name>
    <dbReference type="NCBI Taxonomy" id="2126562"/>
    <lineage>
        <taxon>Bacteria</taxon>
        <taxon>Pseudomonadati</taxon>
        <taxon>Pseudomonadota</taxon>
        <taxon>Gammaproteobacteria</taxon>
        <taxon>Candidatus Kentrum</taxon>
    </lineage>
</organism>
<evidence type="ECO:0000313" key="1">
    <source>
        <dbReference type="EMBL" id="VFJ61231.1"/>
    </source>
</evidence>
<dbReference type="GO" id="GO:0032259">
    <property type="term" value="P:methylation"/>
    <property type="evidence" value="ECO:0007669"/>
    <property type="project" value="UniProtKB-KW"/>
</dbReference>
<keyword evidence="1" id="KW-0808">Transferase</keyword>
<dbReference type="InterPro" id="IPR029063">
    <property type="entry name" value="SAM-dependent_MTases_sf"/>
</dbReference>
<dbReference type="InterPro" id="IPR024019">
    <property type="entry name" value="CHP04096"/>
</dbReference>
<dbReference type="SUPFAM" id="SSF53335">
    <property type="entry name" value="S-adenosyl-L-methionine-dependent methyltransferases"/>
    <property type="match status" value="1"/>
</dbReference>
<keyword evidence="1" id="KW-0489">Methyltransferase</keyword>
<dbReference type="GO" id="GO:0008168">
    <property type="term" value="F:methyltransferase activity"/>
    <property type="evidence" value="ECO:0007669"/>
    <property type="project" value="UniProtKB-KW"/>
</dbReference>
<accession>A0A450T4G6</accession>
<protein>
    <submittedName>
        <fullName evidence="1">DNA phosphorothioation-associated putative methyltransferase</fullName>
    </submittedName>
</protein>
<dbReference type="Gene3D" id="3.40.50.150">
    <property type="entry name" value="Vaccinia Virus protein VP39"/>
    <property type="match status" value="1"/>
</dbReference>
<gene>
    <name evidence="1" type="ORF">BECKDK2373C_GA0170839_108713</name>
</gene>
<dbReference type="AlphaFoldDB" id="A0A450T4G6"/>
<dbReference type="Pfam" id="PF13489">
    <property type="entry name" value="Methyltransf_23"/>
    <property type="match status" value="1"/>
</dbReference>